<dbReference type="NCBIfam" id="NF000642">
    <property type="entry name" value="PRK00024.1"/>
    <property type="match status" value="1"/>
</dbReference>
<feature type="domain" description="MPN" evidence="8">
    <location>
        <begin position="102"/>
        <end position="224"/>
    </location>
</feature>
<dbReference type="Pfam" id="PF20582">
    <property type="entry name" value="UPF0758_N"/>
    <property type="match status" value="1"/>
</dbReference>
<dbReference type="InterPro" id="IPR001405">
    <property type="entry name" value="UPF0758"/>
</dbReference>
<dbReference type="EMBL" id="AEUN01000232">
    <property type="protein sequence ID" value="EHJ08569.1"/>
    <property type="molecule type" value="Genomic_DNA"/>
</dbReference>
<sequence length="228" mass="25400">MKIKEMNISEMPRERLLTYGAKSLSNSELLAILINTGRKGFSSIDISNELLGKYSSLSQLKKVSINELTNIKGIGLHKAITLKAVFELAERISQPDIIKKFKITKPEDVAELMMPSMKDLAQEHFMLILLNSKNIVIKQVCVFKGTLNSSIVHPREVFNIAIKESANAVIAVHNHPSGDVTPSQEDIITTIRLKECGELLGIELLDHIIIGDNKFTSLVEAGYFEDRV</sequence>
<dbReference type="GO" id="GO:0008237">
    <property type="term" value="F:metallopeptidase activity"/>
    <property type="evidence" value="ECO:0007669"/>
    <property type="project" value="UniProtKB-KW"/>
</dbReference>
<dbReference type="Pfam" id="PF04002">
    <property type="entry name" value="RadC"/>
    <property type="match status" value="1"/>
</dbReference>
<evidence type="ECO:0000256" key="6">
    <source>
        <dbReference type="ARBA" id="ARBA00023049"/>
    </source>
</evidence>
<evidence type="ECO:0000256" key="1">
    <source>
        <dbReference type="ARBA" id="ARBA00010243"/>
    </source>
</evidence>
<dbReference type="PATRIC" id="fig|911238.3.peg.579"/>
<evidence type="ECO:0000256" key="7">
    <source>
        <dbReference type="RuleBase" id="RU003797"/>
    </source>
</evidence>
<comment type="caution">
    <text evidence="9">The sequence shown here is derived from an EMBL/GenBank/DDBJ whole genome shotgun (WGS) entry which is preliminary data.</text>
</comment>
<dbReference type="PANTHER" id="PTHR30471:SF3">
    <property type="entry name" value="UPF0758 PROTEIN YEES-RELATED"/>
    <property type="match status" value="1"/>
</dbReference>
<evidence type="ECO:0000256" key="5">
    <source>
        <dbReference type="ARBA" id="ARBA00022833"/>
    </source>
</evidence>
<dbReference type="SUPFAM" id="SSF47781">
    <property type="entry name" value="RuvA domain 2-like"/>
    <property type="match status" value="1"/>
</dbReference>
<evidence type="ECO:0000313" key="9">
    <source>
        <dbReference type="EMBL" id="EHJ08569.1"/>
    </source>
</evidence>
<evidence type="ECO:0000256" key="2">
    <source>
        <dbReference type="ARBA" id="ARBA00022670"/>
    </source>
</evidence>
<name>G5JGW5_9STAP</name>
<dbReference type="PROSITE" id="PS01302">
    <property type="entry name" value="UPF0758"/>
    <property type="match status" value="1"/>
</dbReference>
<evidence type="ECO:0000256" key="4">
    <source>
        <dbReference type="ARBA" id="ARBA00022801"/>
    </source>
</evidence>
<accession>G5JGW5</accession>
<dbReference type="Gene3D" id="1.10.150.20">
    <property type="entry name" value="5' to 3' exonuclease, C-terminal subdomain"/>
    <property type="match status" value="1"/>
</dbReference>
<evidence type="ECO:0000259" key="8">
    <source>
        <dbReference type="PROSITE" id="PS50249"/>
    </source>
</evidence>
<reference evidence="9 10" key="1">
    <citation type="journal article" date="2012" name="BMC Genomics">
        <title>Comparative genomic analysis of the genus Staphylococcus including Staphylococcus aureus and its newly described sister species Staphylococcus simiae.</title>
        <authorList>
            <person name="Suzuki H."/>
            <person name="Lefebure T."/>
            <person name="Pavinski Bitar P."/>
            <person name="Stanhope M.J."/>
        </authorList>
    </citation>
    <scope>NUCLEOTIDE SEQUENCE [LARGE SCALE GENOMIC DNA]</scope>
    <source>
        <strain evidence="9 10">CCM 7213</strain>
    </source>
</reference>
<comment type="similarity">
    <text evidence="1 7">Belongs to the UPF0758 family.</text>
</comment>
<dbReference type="Gene3D" id="3.40.140.10">
    <property type="entry name" value="Cytidine Deaminase, domain 2"/>
    <property type="match status" value="1"/>
</dbReference>
<dbReference type="GO" id="GO:0006508">
    <property type="term" value="P:proteolysis"/>
    <property type="evidence" value="ECO:0007669"/>
    <property type="project" value="UniProtKB-KW"/>
</dbReference>
<proteinExistence type="inferred from homology"/>
<keyword evidence="10" id="KW-1185">Reference proteome</keyword>
<dbReference type="InterPro" id="IPR010994">
    <property type="entry name" value="RuvA_2-like"/>
</dbReference>
<evidence type="ECO:0000313" key="10">
    <source>
        <dbReference type="Proteomes" id="UP000005413"/>
    </source>
</evidence>
<dbReference type="Proteomes" id="UP000005413">
    <property type="component" value="Unassembled WGS sequence"/>
</dbReference>
<dbReference type="AlphaFoldDB" id="G5JGW5"/>
<dbReference type="PANTHER" id="PTHR30471">
    <property type="entry name" value="DNA REPAIR PROTEIN RADC"/>
    <property type="match status" value="1"/>
</dbReference>
<dbReference type="SUPFAM" id="SSF102712">
    <property type="entry name" value="JAB1/MPN domain"/>
    <property type="match status" value="1"/>
</dbReference>
<dbReference type="InterPro" id="IPR037518">
    <property type="entry name" value="MPN"/>
</dbReference>
<keyword evidence="2" id="KW-0645">Protease</keyword>
<organism evidence="9 10">
    <name type="scientific">Staphylococcus simiae CCM 7213 = CCUG 51256</name>
    <dbReference type="NCBI Taxonomy" id="911238"/>
    <lineage>
        <taxon>Bacteria</taxon>
        <taxon>Bacillati</taxon>
        <taxon>Bacillota</taxon>
        <taxon>Bacilli</taxon>
        <taxon>Bacillales</taxon>
        <taxon>Staphylococcaceae</taxon>
        <taxon>Staphylococcus</taxon>
    </lineage>
</organism>
<evidence type="ECO:0000256" key="3">
    <source>
        <dbReference type="ARBA" id="ARBA00022723"/>
    </source>
</evidence>
<dbReference type="InterPro" id="IPR020891">
    <property type="entry name" value="UPF0758_CS"/>
</dbReference>
<dbReference type="CDD" id="cd08071">
    <property type="entry name" value="MPN_DUF2466"/>
    <property type="match status" value="1"/>
</dbReference>
<dbReference type="PROSITE" id="PS50249">
    <property type="entry name" value="MPN"/>
    <property type="match status" value="1"/>
</dbReference>
<keyword evidence="4" id="KW-0378">Hydrolase</keyword>
<gene>
    <name evidence="9" type="primary">radC</name>
    <name evidence="9" type="ORF">SS7213T_03450</name>
</gene>
<dbReference type="GO" id="GO:0046872">
    <property type="term" value="F:metal ion binding"/>
    <property type="evidence" value="ECO:0007669"/>
    <property type="project" value="UniProtKB-KW"/>
</dbReference>
<dbReference type="NCBIfam" id="TIGR00608">
    <property type="entry name" value="radc"/>
    <property type="match status" value="1"/>
</dbReference>
<keyword evidence="5" id="KW-0862">Zinc</keyword>
<keyword evidence="6" id="KW-0482">Metalloprotease</keyword>
<dbReference type="RefSeq" id="WP_002462516.1">
    <property type="nucleotide sequence ID" value="NZ_AEUN01000232.1"/>
</dbReference>
<keyword evidence="3" id="KW-0479">Metal-binding</keyword>
<dbReference type="InterPro" id="IPR025657">
    <property type="entry name" value="RadC_JAB"/>
</dbReference>
<protein>
    <submittedName>
        <fullName evidence="9">DNA repair protein RadC</fullName>
    </submittedName>
</protein>
<dbReference type="InterPro" id="IPR046778">
    <property type="entry name" value="UPF0758_N"/>
</dbReference>